<dbReference type="GO" id="GO:0046872">
    <property type="term" value="F:metal ion binding"/>
    <property type="evidence" value="ECO:0007669"/>
    <property type="project" value="UniProtKB-KW"/>
</dbReference>
<keyword evidence="2 6" id="KW-0479">Metal-binding</keyword>
<dbReference type="GO" id="GO:0031418">
    <property type="term" value="F:L-ascorbic acid binding"/>
    <property type="evidence" value="ECO:0007669"/>
    <property type="project" value="UniProtKB-KW"/>
</dbReference>
<feature type="domain" description="Fe2OG dioxygenase" evidence="7">
    <location>
        <begin position="204"/>
        <end position="304"/>
    </location>
</feature>
<comment type="similarity">
    <text evidence="1 6">Belongs to the iron/ascorbate-dependent oxidoreductase family.</text>
</comment>
<evidence type="ECO:0000256" key="2">
    <source>
        <dbReference type="ARBA" id="ARBA00022723"/>
    </source>
</evidence>
<dbReference type="OrthoDB" id="288590at2759"/>
<dbReference type="InterPro" id="IPR027443">
    <property type="entry name" value="IPNS-like_sf"/>
</dbReference>
<dbReference type="PROSITE" id="PS51471">
    <property type="entry name" value="FE2OG_OXY"/>
    <property type="match status" value="1"/>
</dbReference>
<dbReference type="SUPFAM" id="SSF51197">
    <property type="entry name" value="Clavaminate synthase-like"/>
    <property type="match status" value="1"/>
</dbReference>
<dbReference type="AlphaFoldDB" id="A0A8J4VMS0"/>
<evidence type="ECO:0000313" key="8">
    <source>
        <dbReference type="EMBL" id="KAF3966238.1"/>
    </source>
</evidence>
<dbReference type="Proteomes" id="UP000737018">
    <property type="component" value="Unassembled WGS sequence"/>
</dbReference>
<evidence type="ECO:0000256" key="3">
    <source>
        <dbReference type="ARBA" id="ARBA00022896"/>
    </source>
</evidence>
<keyword evidence="5 6" id="KW-0408">Iron</keyword>
<evidence type="ECO:0000256" key="4">
    <source>
        <dbReference type="ARBA" id="ARBA00023002"/>
    </source>
</evidence>
<dbReference type="Pfam" id="PF14226">
    <property type="entry name" value="DIOX_N"/>
    <property type="match status" value="1"/>
</dbReference>
<dbReference type="PANTHER" id="PTHR47991">
    <property type="entry name" value="OXOGLUTARATE/IRON-DEPENDENT DIOXYGENASE"/>
    <property type="match status" value="1"/>
</dbReference>
<dbReference type="Pfam" id="PF03171">
    <property type="entry name" value="2OG-FeII_Oxy"/>
    <property type="match status" value="1"/>
</dbReference>
<dbReference type="FunFam" id="2.60.120.330:FF:000001">
    <property type="entry name" value="Protein SRG1"/>
    <property type="match status" value="1"/>
</dbReference>
<sequence>MASSQTVCLASSSHLVLSIEEELAKDPKVTVPERYVRVGQDSPSLETPIPIPTIDMKQFVSLETKDLEKKKLHECCKELGLFQLVNHGVSSSLLEKLNDEIEGFFKLPLEEKMKYKIRPGDVEGYGTVVRSDNQRLDWGDRMYMIINPLHRRKPYLFPELPSSLRETLEAYLLESQRLAMQLFGYLGELLEMEMGEMGELFEDGMQSVRMTYYPPCPQPELVVGLTPHSDAAGITILHQVNGVEGFQIKKDGVWIPVNFLPNAFVVNIGDILEILSNGLYNSIEHRANVNSEKERLSIAMFFNPKFEAEFGPASSMLNPNNPPLFRRVGMEKYVKDFFSRSLNGRTYLEYMRIKNGEANSAN</sequence>
<evidence type="ECO:0000256" key="6">
    <source>
        <dbReference type="RuleBase" id="RU003682"/>
    </source>
</evidence>
<keyword evidence="9" id="KW-1185">Reference proteome</keyword>
<dbReference type="Gene3D" id="2.60.120.330">
    <property type="entry name" value="B-lactam Antibiotic, Isopenicillin N Synthase, Chain"/>
    <property type="match status" value="1"/>
</dbReference>
<accession>A0A8J4VMS0</accession>
<evidence type="ECO:0000256" key="5">
    <source>
        <dbReference type="ARBA" id="ARBA00023004"/>
    </source>
</evidence>
<evidence type="ECO:0000259" key="7">
    <source>
        <dbReference type="PROSITE" id="PS51471"/>
    </source>
</evidence>
<keyword evidence="4 6" id="KW-0560">Oxidoreductase</keyword>
<evidence type="ECO:0000256" key="1">
    <source>
        <dbReference type="ARBA" id="ARBA00008056"/>
    </source>
</evidence>
<comment type="caution">
    <text evidence="8">The sequence shown here is derived from an EMBL/GenBank/DDBJ whole genome shotgun (WGS) entry which is preliminary data.</text>
</comment>
<name>A0A8J4VMS0_9ROSI</name>
<protein>
    <recommendedName>
        <fullName evidence="7">Fe2OG dioxygenase domain-containing protein</fullName>
    </recommendedName>
</protein>
<evidence type="ECO:0000313" key="9">
    <source>
        <dbReference type="Proteomes" id="UP000737018"/>
    </source>
</evidence>
<dbReference type="InterPro" id="IPR026992">
    <property type="entry name" value="DIOX_N"/>
</dbReference>
<dbReference type="InterPro" id="IPR050295">
    <property type="entry name" value="Plant_2OG-oxidoreductases"/>
</dbReference>
<dbReference type="EMBL" id="JRKL02001071">
    <property type="protein sequence ID" value="KAF3966238.1"/>
    <property type="molecule type" value="Genomic_DNA"/>
</dbReference>
<dbReference type="GO" id="GO:0016491">
    <property type="term" value="F:oxidoreductase activity"/>
    <property type="evidence" value="ECO:0007669"/>
    <property type="project" value="UniProtKB-KW"/>
</dbReference>
<dbReference type="InterPro" id="IPR044861">
    <property type="entry name" value="IPNS-like_FE2OG_OXY"/>
</dbReference>
<keyword evidence="3" id="KW-0847">Vitamin C</keyword>
<dbReference type="InterPro" id="IPR005123">
    <property type="entry name" value="Oxoglu/Fe-dep_dioxygenase_dom"/>
</dbReference>
<proteinExistence type="inferred from homology"/>
<gene>
    <name evidence="8" type="ORF">CMV_009637</name>
</gene>
<organism evidence="8 9">
    <name type="scientific">Castanea mollissima</name>
    <name type="common">Chinese chestnut</name>
    <dbReference type="NCBI Taxonomy" id="60419"/>
    <lineage>
        <taxon>Eukaryota</taxon>
        <taxon>Viridiplantae</taxon>
        <taxon>Streptophyta</taxon>
        <taxon>Embryophyta</taxon>
        <taxon>Tracheophyta</taxon>
        <taxon>Spermatophyta</taxon>
        <taxon>Magnoliopsida</taxon>
        <taxon>eudicotyledons</taxon>
        <taxon>Gunneridae</taxon>
        <taxon>Pentapetalae</taxon>
        <taxon>rosids</taxon>
        <taxon>fabids</taxon>
        <taxon>Fagales</taxon>
        <taxon>Fagaceae</taxon>
        <taxon>Castanea</taxon>
    </lineage>
</organism>
<reference evidence="8" key="1">
    <citation type="submission" date="2020-03" db="EMBL/GenBank/DDBJ databases">
        <title>Castanea mollissima Vanexum genome sequencing.</title>
        <authorList>
            <person name="Staton M."/>
        </authorList>
    </citation>
    <scope>NUCLEOTIDE SEQUENCE</scope>
    <source>
        <tissue evidence="8">Leaf</tissue>
    </source>
</reference>